<comment type="caution">
    <text evidence="1">The sequence shown here is derived from an EMBL/GenBank/DDBJ whole genome shotgun (WGS) entry which is preliminary data.</text>
</comment>
<dbReference type="RefSeq" id="WP_377571870.1">
    <property type="nucleotide sequence ID" value="NZ_JBHTMP010000023.1"/>
</dbReference>
<proteinExistence type="predicted"/>
<keyword evidence="2" id="KW-1185">Reference proteome</keyword>
<protein>
    <submittedName>
        <fullName evidence="1">Uncharacterized protein</fullName>
    </submittedName>
</protein>
<gene>
    <name evidence="1" type="ORF">ACFQ4H_16585</name>
</gene>
<sequence length="56" mass="6863">MDLRLGSFHGQRELRPTFRLIRKRDGEWFDYFYEQFTSVWNAADPYQKVWTSSSEI</sequence>
<dbReference type="EMBL" id="JBHTMP010000023">
    <property type="protein sequence ID" value="MFD1322716.1"/>
    <property type="molecule type" value="Genomic_DNA"/>
</dbReference>
<evidence type="ECO:0000313" key="2">
    <source>
        <dbReference type="Proteomes" id="UP001597260"/>
    </source>
</evidence>
<evidence type="ECO:0000313" key="1">
    <source>
        <dbReference type="EMBL" id="MFD1322716.1"/>
    </source>
</evidence>
<reference evidence="2" key="1">
    <citation type="journal article" date="2019" name="Int. J. Syst. Evol. Microbiol.">
        <title>The Global Catalogue of Microorganisms (GCM) 10K type strain sequencing project: providing services to taxonomists for standard genome sequencing and annotation.</title>
        <authorList>
            <consortium name="The Broad Institute Genomics Platform"/>
            <consortium name="The Broad Institute Genome Sequencing Center for Infectious Disease"/>
            <person name="Wu L."/>
            <person name="Ma J."/>
        </authorList>
    </citation>
    <scope>NUCLEOTIDE SEQUENCE [LARGE SCALE GENOMIC DNA]</scope>
    <source>
        <strain evidence="2">JCM 31037</strain>
    </source>
</reference>
<accession>A0ABW3YGC8</accession>
<name>A0ABW3YGC8_9ACTN</name>
<organism evidence="1 2">
    <name type="scientific">Micromonospora sonneratiae</name>
    <dbReference type="NCBI Taxonomy" id="1184706"/>
    <lineage>
        <taxon>Bacteria</taxon>
        <taxon>Bacillati</taxon>
        <taxon>Actinomycetota</taxon>
        <taxon>Actinomycetes</taxon>
        <taxon>Micromonosporales</taxon>
        <taxon>Micromonosporaceae</taxon>
        <taxon>Micromonospora</taxon>
    </lineage>
</organism>
<dbReference type="Proteomes" id="UP001597260">
    <property type="component" value="Unassembled WGS sequence"/>
</dbReference>